<accession>A0A9W6ZXR2</accession>
<dbReference type="AlphaFoldDB" id="A0A9W6ZXR2"/>
<evidence type="ECO:0000313" key="2">
    <source>
        <dbReference type="EMBL" id="GMH57805.1"/>
    </source>
</evidence>
<dbReference type="SUPFAM" id="SSF52058">
    <property type="entry name" value="L domain-like"/>
    <property type="match status" value="1"/>
</dbReference>
<sequence>MKVSSSTPSILASKWPPRFRFVPRYATRSVAIPTPSVTITIHVFISTTESKEDYESREMGGKRGAEDKGDGNKEGILELPLEENLTTLTTVSTVPATTDQFMHTPEFRRHFVEFVHVQTLMALRVATKGWNAAADAKIDERVASGAMIVHGGEDISYDDTGRRMYKRELVTRVILRLNITKAGVYACICTANLVVVDIPEGVESISKYVFALCHGLTTVSCPTTLTSIGEGAFGRCNSLENIDLLHTNLQELGRHAFAYCSELTSMTILDSIQTLDYGVFYFCYKLVPNYIDVTS</sequence>
<gene>
    <name evidence="2" type="ORF">TL16_g02469</name>
</gene>
<dbReference type="InterPro" id="IPR053139">
    <property type="entry name" value="Surface_bspA-like"/>
</dbReference>
<dbReference type="InterPro" id="IPR026906">
    <property type="entry name" value="LRR_5"/>
</dbReference>
<proteinExistence type="predicted"/>
<dbReference type="EMBL" id="BLQM01000060">
    <property type="protein sequence ID" value="GMH57805.1"/>
    <property type="molecule type" value="Genomic_DNA"/>
</dbReference>
<protein>
    <submittedName>
        <fullName evidence="2">Uncharacterized protein</fullName>
    </submittedName>
</protein>
<dbReference type="PANTHER" id="PTHR45661">
    <property type="entry name" value="SURFACE ANTIGEN"/>
    <property type="match status" value="1"/>
</dbReference>
<evidence type="ECO:0000313" key="3">
    <source>
        <dbReference type="Proteomes" id="UP001162640"/>
    </source>
</evidence>
<dbReference type="Proteomes" id="UP001162640">
    <property type="component" value="Unassembled WGS sequence"/>
</dbReference>
<dbReference type="PANTHER" id="PTHR45661:SF3">
    <property type="entry name" value="IG-LIKE DOMAIN-CONTAINING PROTEIN"/>
    <property type="match status" value="1"/>
</dbReference>
<dbReference type="InterPro" id="IPR032675">
    <property type="entry name" value="LRR_dom_sf"/>
</dbReference>
<evidence type="ECO:0000256" key="1">
    <source>
        <dbReference type="SAM" id="MobiDB-lite"/>
    </source>
</evidence>
<comment type="caution">
    <text evidence="2">The sequence shown here is derived from an EMBL/GenBank/DDBJ whole genome shotgun (WGS) entry which is preliminary data.</text>
</comment>
<name>A0A9W6ZXR2_9STRA</name>
<feature type="region of interest" description="Disordered" evidence="1">
    <location>
        <begin position="52"/>
        <end position="74"/>
    </location>
</feature>
<dbReference type="Pfam" id="PF13306">
    <property type="entry name" value="LRR_5"/>
    <property type="match status" value="1"/>
</dbReference>
<organism evidence="2 3">
    <name type="scientific">Triparma laevis f. inornata</name>
    <dbReference type="NCBI Taxonomy" id="1714386"/>
    <lineage>
        <taxon>Eukaryota</taxon>
        <taxon>Sar</taxon>
        <taxon>Stramenopiles</taxon>
        <taxon>Ochrophyta</taxon>
        <taxon>Bolidophyceae</taxon>
        <taxon>Parmales</taxon>
        <taxon>Triparmaceae</taxon>
        <taxon>Triparma</taxon>
    </lineage>
</organism>
<reference evidence="3" key="1">
    <citation type="journal article" date="2023" name="Commun. Biol.">
        <title>Genome analysis of Parmales, the sister group of diatoms, reveals the evolutionary specialization of diatoms from phago-mixotrophs to photoautotrophs.</title>
        <authorList>
            <person name="Ban H."/>
            <person name="Sato S."/>
            <person name="Yoshikawa S."/>
            <person name="Yamada K."/>
            <person name="Nakamura Y."/>
            <person name="Ichinomiya M."/>
            <person name="Sato N."/>
            <person name="Blanc-Mathieu R."/>
            <person name="Endo H."/>
            <person name="Kuwata A."/>
            <person name="Ogata H."/>
        </authorList>
    </citation>
    <scope>NUCLEOTIDE SEQUENCE [LARGE SCALE GENOMIC DNA]</scope>
</reference>
<dbReference type="Gene3D" id="3.80.10.10">
    <property type="entry name" value="Ribonuclease Inhibitor"/>
    <property type="match status" value="1"/>
</dbReference>